<dbReference type="Proteomes" id="UP000652176">
    <property type="component" value="Unassembled WGS sequence"/>
</dbReference>
<comment type="caution">
    <text evidence="1">The sequence shown here is derived from an EMBL/GenBank/DDBJ whole genome shotgun (WGS) entry which is preliminary data.</text>
</comment>
<sequence length="69" mass="7748">MTLDVVNVNAQLATVLATSDTLDALRAYEKRVSDTIRKTELRVYAKSAHDALGDSTAIPQRIYQQQQQR</sequence>
<dbReference type="RefSeq" id="WP_192373022.1">
    <property type="nucleotide sequence ID" value="NZ_CAJHIV010000001.1"/>
</dbReference>
<proteinExistence type="predicted"/>
<reference evidence="1 2" key="1">
    <citation type="submission" date="2020-09" db="EMBL/GenBank/DDBJ databases">
        <title>Methylomonas albis sp. nov. and Methylomonas fluvii sp. nov.: Two cold-adapted methanotrophs from the River Elbe and an amended description of Methylovulum psychrotolerans strain Eb1.</title>
        <authorList>
            <person name="Bussmann I.K."/>
            <person name="Klings K.-W."/>
            <person name="Warnstedt J."/>
            <person name="Hoppert M."/>
            <person name="Saborowski A."/>
            <person name="Horn F."/>
            <person name="Liebner S."/>
        </authorList>
    </citation>
    <scope>NUCLEOTIDE SEQUENCE [LARGE SCALE GENOMIC DNA]</scope>
    <source>
        <strain evidence="1 2">EbA</strain>
    </source>
</reference>
<keyword evidence="2" id="KW-1185">Reference proteome</keyword>
<evidence type="ECO:0000313" key="2">
    <source>
        <dbReference type="Proteomes" id="UP000652176"/>
    </source>
</evidence>
<protein>
    <submittedName>
        <fullName evidence="1">Uncharacterized protein</fullName>
    </submittedName>
</protein>
<organism evidence="1 2">
    <name type="scientific">Methylomonas albis</name>
    <dbReference type="NCBI Taxonomy" id="1854563"/>
    <lineage>
        <taxon>Bacteria</taxon>
        <taxon>Pseudomonadati</taxon>
        <taxon>Pseudomonadota</taxon>
        <taxon>Gammaproteobacteria</taxon>
        <taxon>Methylococcales</taxon>
        <taxon>Methylococcaceae</taxon>
        <taxon>Methylomonas</taxon>
    </lineage>
</organism>
<evidence type="ECO:0000313" key="1">
    <source>
        <dbReference type="EMBL" id="MBD9354818.1"/>
    </source>
</evidence>
<accession>A0ABR9CXV0</accession>
<dbReference type="EMBL" id="JACXSS010000001">
    <property type="protein sequence ID" value="MBD9354818.1"/>
    <property type="molecule type" value="Genomic_DNA"/>
</dbReference>
<gene>
    <name evidence="1" type="ORF">IE877_02765</name>
</gene>
<name>A0ABR9CXV0_9GAMM</name>